<dbReference type="AlphaFoldDB" id="A0A1W6ZXR1"/>
<organism evidence="6 7">
    <name type="scientific">Pseudorhodoplanes sinuspersici</name>
    <dbReference type="NCBI Taxonomy" id="1235591"/>
    <lineage>
        <taxon>Bacteria</taxon>
        <taxon>Pseudomonadati</taxon>
        <taxon>Pseudomonadota</taxon>
        <taxon>Alphaproteobacteria</taxon>
        <taxon>Hyphomicrobiales</taxon>
        <taxon>Pseudorhodoplanes</taxon>
    </lineage>
</organism>
<keyword evidence="4 6" id="KW-0067">ATP-binding</keyword>
<dbReference type="InterPro" id="IPR003439">
    <property type="entry name" value="ABC_transporter-like_ATP-bd"/>
</dbReference>
<dbReference type="CDD" id="cd03293">
    <property type="entry name" value="ABC_NrtD_SsuB_transporters"/>
    <property type="match status" value="1"/>
</dbReference>
<keyword evidence="3" id="KW-0547">Nucleotide-binding</keyword>
<comment type="similarity">
    <text evidence="1">Belongs to the ABC transporter superfamily.</text>
</comment>
<sequence>MTKPMIAASDVVKRFGGADGVTALQGISLDIAEGEFISLVGPSGCGKSTFLRCLAGLEVPTSGSLQLDGAPIKGPPERLGMAFQRDALLEWFDVLENVLLPADFGGYGKKKYEARARELLRMVGLDAFTGAYPQALSGGMRQRVAICRSLLLDPRLLLMDEPFGALDALTRDQINVDLRRLWTRHRMTVVFVTHSITEAVFLSTRVVVFTPRPGRIVEDIAIDLPAERKLAIRESAEFGAYTSRIRGLFEQMGLIHD</sequence>
<proteinExistence type="inferred from homology"/>
<accession>A0A1W6ZXR1</accession>
<dbReference type="InterPro" id="IPR027417">
    <property type="entry name" value="P-loop_NTPase"/>
</dbReference>
<dbReference type="InterPro" id="IPR017871">
    <property type="entry name" value="ABC_transporter-like_CS"/>
</dbReference>
<evidence type="ECO:0000256" key="1">
    <source>
        <dbReference type="ARBA" id="ARBA00005417"/>
    </source>
</evidence>
<dbReference type="PROSITE" id="PS00211">
    <property type="entry name" value="ABC_TRANSPORTER_1"/>
    <property type="match status" value="1"/>
</dbReference>
<dbReference type="Gene3D" id="3.40.50.300">
    <property type="entry name" value="P-loop containing nucleotide triphosphate hydrolases"/>
    <property type="match status" value="1"/>
</dbReference>
<reference evidence="6 7" key="1">
    <citation type="submission" date="2017-05" db="EMBL/GenBank/DDBJ databases">
        <title>Full genome sequence of Pseudorhodoplanes sinuspersici.</title>
        <authorList>
            <person name="Dastgheib S.M.M."/>
            <person name="Shavandi M."/>
            <person name="Tirandaz H."/>
        </authorList>
    </citation>
    <scope>NUCLEOTIDE SEQUENCE [LARGE SCALE GENOMIC DNA]</scope>
    <source>
        <strain evidence="6 7">RIPI110</strain>
    </source>
</reference>
<feature type="domain" description="ABC transporter" evidence="5">
    <location>
        <begin position="6"/>
        <end position="238"/>
    </location>
</feature>
<gene>
    <name evidence="6" type="ORF">CAK95_25435</name>
</gene>
<evidence type="ECO:0000259" key="5">
    <source>
        <dbReference type="PROSITE" id="PS50893"/>
    </source>
</evidence>
<evidence type="ECO:0000256" key="3">
    <source>
        <dbReference type="ARBA" id="ARBA00022741"/>
    </source>
</evidence>
<dbReference type="SMART" id="SM00382">
    <property type="entry name" value="AAA"/>
    <property type="match status" value="1"/>
</dbReference>
<dbReference type="SUPFAM" id="SSF52540">
    <property type="entry name" value="P-loop containing nucleoside triphosphate hydrolases"/>
    <property type="match status" value="1"/>
</dbReference>
<evidence type="ECO:0000313" key="6">
    <source>
        <dbReference type="EMBL" id="ARQ02068.1"/>
    </source>
</evidence>
<dbReference type="PROSITE" id="PS50893">
    <property type="entry name" value="ABC_TRANSPORTER_2"/>
    <property type="match status" value="1"/>
</dbReference>
<dbReference type="InterPro" id="IPR050166">
    <property type="entry name" value="ABC_transporter_ATP-bind"/>
</dbReference>
<dbReference type="InterPro" id="IPR003593">
    <property type="entry name" value="AAA+_ATPase"/>
</dbReference>
<dbReference type="Pfam" id="PF00005">
    <property type="entry name" value="ABC_tran"/>
    <property type="match status" value="1"/>
</dbReference>
<evidence type="ECO:0000256" key="4">
    <source>
        <dbReference type="ARBA" id="ARBA00022840"/>
    </source>
</evidence>
<dbReference type="GO" id="GO:0005524">
    <property type="term" value="F:ATP binding"/>
    <property type="evidence" value="ECO:0007669"/>
    <property type="project" value="UniProtKB-KW"/>
</dbReference>
<dbReference type="PANTHER" id="PTHR42788:SF13">
    <property type="entry name" value="ALIPHATIC SULFONATES IMPORT ATP-BINDING PROTEIN SSUB"/>
    <property type="match status" value="1"/>
</dbReference>
<keyword evidence="2" id="KW-0813">Transport</keyword>
<dbReference type="EMBL" id="CP021112">
    <property type="protein sequence ID" value="ARQ02068.1"/>
    <property type="molecule type" value="Genomic_DNA"/>
</dbReference>
<dbReference type="KEGG" id="psin:CAK95_25435"/>
<dbReference type="OrthoDB" id="9807242at2"/>
<dbReference type="Proteomes" id="UP000194137">
    <property type="component" value="Chromosome"/>
</dbReference>
<dbReference type="STRING" id="1235591.CAK95_25435"/>
<keyword evidence="7" id="KW-1185">Reference proteome</keyword>
<evidence type="ECO:0000313" key="7">
    <source>
        <dbReference type="Proteomes" id="UP000194137"/>
    </source>
</evidence>
<dbReference type="GO" id="GO:0016887">
    <property type="term" value="F:ATP hydrolysis activity"/>
    <property type="evidence" value="ECO:0007669"/>
    <property type="project" value="InterPro"/>
</dbReference>
<dbReference type="PANTHER" id="PTHR42788">
    <property type="entry name" value="TAURINE IMPORT ATP-BINDING PROTEIN-RELATED"/>
    <property type="match status" value="1"/>
</dbReference>
<protein>
    <submittedName>
        <fullName evidence="6">ABC transporter ATP-binding protein</fullName>
    </submittedName>
</protein>
<evidence type="ECO:0000256" key="2">
    <source>
        <dbReference type="ARBA" id="ARBA00022448"/>
    </source>
</evidence>
<name>A0A1W6ZXR1_9HYPH</name>